<gene>
    <name evidence="1" type="ORF">SFRICE_000038</name>
</gene>
<protein>
    <submittedName>
        <fullName evidence="1">SFRICE_000038</fullName>
    </submittedName>
</protein>
<organism evidence="1">
    <name type="scientific">Spodoptera frugiperda</name>
    <name type="common">Fall armyworm</name>
    <dbReference type="NCBI Taxonomy" id="7108"/>
    <lineage>
        <taxon>Eukaryota</taxon>
        <taxon>Metazoa</taxon>
        <taxon>Ecdysozoa</taxon>
        <taxon>Arthropoda</taxon>
        <taxon>Hexapoda</taxon>
        <taxon>Insecta</taxon>
        <taxon>Pterygota</taxon>
        <taxon>Neoptera</taxon>
        <taxon>Endopterygota</taxon>
        <taxon>Lepidoptera</taxon>
        <taxon>Glossata</taxon>
        <taxon>Ditrysia</taxon>
        <taxon>Noctuoidea</taxon>
        <taxon>Noctuidae</taxon>
        <taxon>Amphipyrinae</taxon>
        <taxon>Spodoptera</taxon>
    </lineage>
</organism>
<reference evidence="1" key="1">
    <citation type="submission" date="2016-07" db="EMBL/GenBank/DDBJ databases">
        <authorList>
            <person name="Bretaudeau A."/>
        </authorList>
    </citation>
    <scope>NUCLEOTIDE SEQUENCE</scope>
    <source>
        <strain evidence="1">Rice</strain>
        <tissue evidence="1">Whole body</tissue>
    </source>
</reference>
<proteinExistence type="predicted"/>
<evidence type="ECO:0000313" key="1">
    <source>
        <dbReference type="EMBL" id="SOQ35595.1"/>
    </source>
</evidence>
<name>A0A2H1V424_SPOFR</name>
<accession>A0A2H1V424</accession>
<dbReference type="EMBL" id="ODYU01000577">
    <property type="protein sequence ID" value="SOQ35595.1"/>
    <property type="molecule type" value="Genomic_DNA"/>
</dbReference>
<sequence length="207" mass="22325">MLFCLPKATRASDVTTEERGNDEYMCVLRSIWVNNMGDCLVGRVVASATAGQGVSGGAGLAMGMAATGSGGGGERSRMPRSAARSLTSLSLDNNSNFCVSRDERCSISWKSLHPFVKRYNAVSTRLSVVNKKAHLAYFVPYAPHIARNRRPASALHPAARVLGLSSSRSARRFVPTTLAPEDANFLCLPRAGERDPPHRSVMFVTLI</sequence>
<dbReference type="AlphaFoldDB" id="A0A2H1V424"/>